<evidence type="ECO:0000256" key="7">
    <source>
        <dbReference type="ARBA" id="ARBA00023004"/>
    </source>
</evidence>
<dbReference type="CDD" id="cd01715">
    <property type="entry name" value="ETF_alpha"/>
    <property type="match status" value="1"/>
</dbReference>
<dbReference type="Proteomes" id="UP000006443">
    <property type="component" value="Unassembled WGS sequence"/>
</dbReference>
<organism evidence="11 12">
    <name type="scientific">Dethiobacter alkaliphilus AHT 1</name>
    <dbReference type="NCBI Taxonomy" id="555088"/>
    <lineage>
        <taxon>Bacteria</taxon>
        <taxon>Bacillati</taxon>
        <taxon>Bacillota</taxon>
        <taxon>Dethiobacteria</taxon>
        <taxon>Dethiobacterales</taxon>
        <taxon>Dethiobacteraceae</taxon>
        <taxon>Dethiobacter</taxon>
    </lineage>
</organism>
<dbReference type="GO" id="GO:0046872">
    <property type="term" value="F:metal ion binding"/>
    <property type="evidence" value="ECO:0007669"/>
    <property type="project" value="UniProtKB-KW"/>
</dbReference>
<dbReference type="FunFam" id="3.40.50.1220:FF:000001">
    <property type="entry name" value="Electron transfer flavoprotein, alpha subunit"/>
    <property type="match status" value="1"/>
</dbReference>
<feature type="domain" description="4Fe-4S ferredoxin-type" evidence="10">
    <location>
        <begin position="30"/>
        <end position="59"/>
    </location>
</feature>
<evidence type="ECO:0000256" key="5">
    <source>
        <dbReference type="ARBA" id="ARBA00022827"/>
    </source>
</evidence>
<dbReference type="PROSITE" id="PS00198">
    <property type="entry name" value="4FE4S_FER_1"/>
    <property type="match status" value="1"/>
</dbReference>
<keyword evidence="7" id="KW-0408">Iron</keyword>
<dbReference type="SMART" id="SM00893">
    <property type="entry name" value="ETF"/>
    <property type="match status" value="1"/>
</dbReference>
<accession>C0GG23</accession>
<dbReference type="Pfam" id="PF00766">
    <property type="entry name" value="ETF_alpha"/>
    <property type="match status" value="1"/>
</dbReference>
<dbReference type="Gene3D" id="3.40.50.620">
    <property type="entry name" value="HUPs"/>
    <property type="match status" value="1"/>
</dbReference>
<dbReference type="EMBL" id="ACJM01000006">
    <property type="protein sequence ID" value="EEG77712.1"/>
    <property type="molecule type" value="Genomic_DNA"/>
</dbReference>
<dbReference type="PROSITE" id="PS00696">
    <property type="entry name" value="ETF_ALPHA"/>
    <property type="match status" value="1"/>
</dbReference>
<dbReference type="GO" id="GO:0051536">
    <property type="term" value="F:iron-sulfur cluster binding"/>
    <property type="evidence" value="ECO:0007669"/>
    <property type="project" value="UniProtKB-KW"/>
</dbReference>
<feature type="binding site" evidence="9">
    <location>
        <position position="286"/>
    </location>
    <ligand>
        <name>FAD</name>
        <dbReference type="ChEBI" id="CHEBI:57692"/>
    </ligand>
</feature>
<dbReference type="GO" id="GO:0050660">
    <property type="term" value="F:flavin adenine dinucleotide binding"/>
    <property type="evidence" value="ECO:0007669"/>
    <property type="project" value="InterPro"/>
</dbReference>
<dbReference type="InterPro" id="IPR017896">
    <property type="entry name" value="4Fe4S_Fe-S-bd"/>
</dbReference>
<feature type="domain" description="4Fe-4S ferredoxin-type" evidence="10">
    <location>
        <begin position="1"/>
        <end position="29"/>
    </location>
</feature>
<comment type="caution">
    <text evidence="11">The sequence shown here is derived from an EMBL/GenBank/DDBJ whole genome shotgun (WGS) entry which is preliminary data.</text>
</comment>
<dbReference type="OrthoDB" id="9770286at2"/>
<feature type="binding site" evidence="9">
    <location>
        <begin position="342"/>
        <end position="349"/>
    </location>
    <ligand>
        <name>FAD</name>
        <dbReference type="ChEBI" id="CHEBI:57692"/>
    </ligand>
</feature>
<dbReference type="InterPro" id="IPR001308">
    <property type="entry name" value="ETF_a/FixB"/>
</dbReference>
<dbReference type="SUPFAM" id="SSF54862">
    <property type="entry name" value="4Fe-4S ferredoxins"/>
    <property type="match status" value="1"/>
</dbReference>
<keyword evidence="5 9" id="KW-0274">FAD</keyword>
<dbReference type="RefSeq" id="WP_008516167.1">
    <property type="nucleotide sequence ID" value="NZ_ACJM01000006.1"/>
</dbReference>
<dbReference type="SUPFAM" id="SSF52467">
    <property type="entry name" value="DHS-like NAD/FAD-binding domain"/>
    <property type="match status" value="1"/>
</dbReference>
<dbReference type="PROSITE" id="PS51379">
    <property type="entry name" value="4FE4S_FER_2"/>
    <property type="match status" value="2"/>
</dbReference>
<dbReference type="InterPro" id="IPR014729">
    <property type="entry name" value="Rossmann-like_a/b/a_fold"/>
</dbReference>
<dbReference type="AlphaFoldDB" id="C0GG23"/>
<evidence type="ECO:0000256" key="3">
    <source>
        <dbReference type="ARBA" id="ARBA00022630"/>
    </source>
</evidence>
<dbReference type="Pfam" id="PF01012">
    <property type="entry name" value="ETF"/>
    <property type="match status" value="1"/>
</dbReference>
<reference evidence="11 12" key="1">
    <citation type="submission" date="2009-02" db="EMBL/GenBank/DDBJ databases">
        <title>Sequencing of the draft genome and assembly of Dethiobacter alkaliphilus AHT 1.</title>
        <authorList>
            <consortium name="US DOE Joint Genome Institute (JGI-PGF)"/>
            <person name="Lucas S."/>
            <person name="Copeland A."/>
            <person name="Lapidus A."/>
            <person name="Glavina del Rio T."/>
            <person name="Dalin E."/>
            <person name="Tice H."/>
            <person name="Bruce D."/>
            <person name="Goodwin L."/>
            <person name="Pitluck S."/>
            <person name="Larimer F."/>
            <person name="Land M.L."/>
            <person name="Hauser L."/>
            <person name="Muyzer G."/>
        </authorList>
    </citation>
    <scope>NUCLEOTIDE SEQUENCE [LARGE SCALE GENOMIC DNA]</scope>
    <source>
        <strain evidence="11 12">AHT 1</strain>
    </source>
</reference>
<evidence type="ECO:0000256" key="8">
    <source>
        <dbReference type="ARBA" id="ARBA00023014"/>
    </source>
</evidence>
<evidence type="ECO:0000256" key="2">
    <source>
        <dbReference type="ARBA" id="ARBA00022448"/>
    </source>
</evidence>
<dbReference type="InterPro" id="IPR014731">
    <property type="entry name" value="ETF_asu_C"/>
</dbReference>
<dbReference type="InterPro" id="IPR033947">
    <property type="entry name" value="ETF_alpha_N"/>
</dbReference>
<keyword evidence="2" id="KW-0813">Transport</keyword>
<dbReference type="GO" id="GO:0033539">
    <property type="term" value="P:fatty acid beta-oxidation using acyl-CoA dehydrogenase"/>
    <property type="evidence" value="ECO:0007669"/>
    <property type="project" value="TreeGrafter"/>
</dbReference>
<feature type="binding site" evidence="9">
    <location>
        <begin position="325"/>
        <end position="329"/>
    </location>
    <ligand>
        <name>FAD</name>
        <dbReference type="ChEBI" id="CHEBI:57692"/>
    </ligand>
</feature>
<dbReference type="PANTHER" id="PTHR43153:SF1">
    <property type="entry name" value="ELECTRON TRANSFER FLAVOPROTEIN SUBUNIT ALPHA, MITOCHONDRIAL"/>
    <property type="match status" value="1"/>
</dbReference>
<comment type="similarity">
    <text evidence="1">Belongs to the ETF alpha-subunit/FixB family.</text>
</comment>
<evidence type="ECO:0000256" key="1">
    <source>
        <dbReference type="ARBA" id="ARBA00005817"/>
    </source>
</evidence>
<evidence type="ECO:0000256" key="4">
    <source>
        <dbReference type="ARBA" id="ARBA00022723"/>
    </source>
</evidence>
<keyword evidence="3" id="KW-0285">Flavoprotein</keyword>
<dbReference type="STRING" id="555088.DealDRAFT_1432"/>
<dbReference type="InterPro" id="IPR018206">
    <property type="entry name" value="ETF_asu_C_CS"/>
</dbReference>
<keyword evidence="6" id="KW-0249">Electron transport</keyword>
<dbReference type="eggNOG" id="COG2025">
    <property type="taxonomic scope" value="Bacteria"/>
</dbReference>
<name>C0GG23_DETAL</name>
<evidence type="ECO:0000256" key="9">
    <source>
        <dbReference type="PIRSR" id="PIRSR000089-1"/>
    </source>
</evidence>
<dbReference type="InterPro" id="IPR017900">
    <property type="entry name" value="4Fe4S_Fe_S_CS"/>
</dbReference>
<keyword evidence="8" id="KW-0411">Iron-sulfur</keyword>
<dbReference type="Pfam" id="PF12838">
    <property type="entry name" value="Fer4_7"/>
    <property type="match status" value="1"/>
</dbReference>
<sequence length="400" mass="43207">MGVKIIVDECIGCEACIDACPFPGAVEMKDDVAVLTDKCTGCGACADACPSDAIEVEETEVKVDVDIKDYRGVWVFIEQRDKHIAGVALELVSEGRKLADELGVELAGVVLGEDVEDLAKDVFAYGADKVYLVDGPVFKDYRTDPYTDVIVDMINEYKPEIVLFGATNNGRDFAARIAVRVHAGLTADCTELSIDPETRELWQTRPAFGGNIMATIICPQHRPQMATVRPKVMKKAEPDYNKTGEIVRVQSDVKEEDISTKIQEIVEHAVKTLNLAEADIIVSGGRGIGGPENYHLIEELANALNGAAGASRAAVDAGWVPHYRQVGQTGKTVAPKIYVACGISGAIQHLAGMQTSDVIIAINKDPEAPIFKVATYGIVGDLHKVVPILTKKFQELKEAN</sequence>
<keyword evidence="12" id="KW-1185">Reference proteome</keyword>
<dbReference type="GO" id="GO:0009055">
    <property type="term" value="F:electron transfer activity"/>
    <property type="evidence" value="ECO:0007669"/>
    <property type="project" value="InterPro"/>
</dbReference>
<dbReference type="SUPFAM" id="SSF52402">
    <property type="entry name" value="Adenine nucleotide alpha hydrolases-like"/>
    <property type="match status" value="1"/>
</dbReference>
<evidence type="ECO:0000313" key="11">
    <source>
        <dbReference type="EMBL" id="EEG77712.1"/>
    </source>
</evidence>
<dbReference type="InterPro" id="IPR014730">
    <property type="entry name" value="ETF_a/b_N"/>
</dbReference>
<keyword evidence="4" id="KW-0479">Metal-binding</keyword>
<evidence type="ECO:0000256" key="6">
    <source>
        <dbReference type="ARBA" id="ARBA00022982"/>
    </source>
</evidence>
<proteinExistence type="inferred from homology"/>
<evidence type="ECO:0000313" key="12">
    <source>
        <dbReference type="Proteomes" id="UP000006443"/>
    </source>
</evidence>
<feature type="binding site" evidence="9">
    <location>
        <begin position="311"/>
        <end position="312"/>
    </location>
    <ligand>
        <name>FAD</name>
        <dbReference type="ChEBI" id="CHEBI:57692"/>
    </ligand>
</feature>
<dbReference type="PIRSF" id="PIRSF000089">
    <property type="entry name" value="Electra_flavoP_a"/>
    <property type="match status" value="1"/>
</dbReference>
<feature type="binding site" evidence="9">
    <location>
        <position position="363"/>
    </location>
    <ligand>
        <name>FAD</name>
        <dbReference type="ChEBI" id="CHEBI:57692"/>
    </ligand>
</feature>
<gene>
    <name evidence="11" type="ORF">DealDRAFT_1432</name>
</gene>
<dbReference type="PANTHER" id="PTHR43153">
    <property type="entry name" value="ELECTRON TRANSFER FLAVOPROTEIN ALPHA"/>
    <property type="match status" value="1"/>
</dbReference>
<dbReference type="InterPro" id="IPR029035">
    <property type="entry name" value="DHS-like_NAD/FAD-binding_dom"/>
</dbReference>
<protein>
    <submittedName>
        <fullName evidence="11">Electron transfer flavoprotein alpha/beta-subunit</fullName>
    </submittedName>
</protein>
<dbReference type="Gene3D" id="3.40.50.1220">
    <property type="entry name" value="TPP-binding domain"/>
    <property type="match status" value="1"/>
</dbReference>
<comment type="cofactor">
    <cofactor evidence="9">
        <name>FAD</name>
        <dbReference type="ChEBI" id="CHEBI:57692"/>
    </cofactor>
    <text evidence="9">Binds 1 FAD per dimer.</text>
</comment>
<dbReference type="Gene3D" id="3.30.70.20">
    <property type="match status" value="1"/>
</dbReference>
<evidence type="ECO:0000259" key="10">
    <source>
        <dbReference type="PROSITE" id="PS51379"/>
    </source>
</evidence>